<sequence length="58" mass="6874">MKIVLFVEGHTEKALPELLKRWLDPRLPQPIGIKIARFEGWRRRCAPRSRASARIRRP</sequence>
<reference evidence="1 2" key="1">
    <citation type="submission" date="2015-09" db="EMBL/GenBank/DDBJ databases">
        <title>Sorangium comparison.</title>
        <authorList>
            <person name="Zaburannyi N."/>
            <person name="Bunk B."/>
            <person name="Overmann J."/>
            <person name="Mueller R."/>
        </authorList>
    </citation>
    <scope>NUCLEOTIDE SEQUENCE [LARGE SCALE GENOMIC DNA]</scope>
    <source>
        <strain evidence="1 2">So ce26</strain>
    </source>
</reference>
<name>A0A2L0F3Y8_SORCE</name>
<proteinExistence type="predicted"/>
<dbReference type="Proteomes" id="UP000238348">
    <property type="component" value="Chromosome"/>
</dbReference>
<evidence type="ECO:0000313" key="2">
    <source>
        <dbReference type="Proteomes" id="UP000238348"/>
    </source>
</evidence>
<evidence type="ECO:0008006" key="3">
    <source>
        <dbReference type="Google" id="ProtNLM"/>
    </source>
</evidence>
<accession>A0A2L0F3Y8</accession>
<organism evidence="1 2">
    <name type="scientific">Sorangium cellulosum</name>
    <name type="common">Polyangium cellulosum</name>
    <dbReference type="NCBI Taxonomy" id="56"/>
    <lineage>
        <taxon>Bacteria</taxon>
        <taxon>Pseudomonadati</taxon>
        <taxon>Myxococcota</taxon>
        <taxon>Polyangia</taxon>
        <taxon>Polyangiales</taxon>
        <taxon>Polyangiaceae</taxon>
        <taxon>Sorangium</taxon>
    </lineage>
</organism>
<evidence type="ECO:0000313" key="1">
    <source>
        <dbReference type="EMBL" id="AUX46272.1"/>
    </source>
</evidence>
<dbReference type="EMBL" id="CP012673">
    <property type="protein sequence ID" value="AUX46272.1"/>
    <property type="molecule type" value="Genomic_DNA"/>
</dbReference>
<protein>
    <recommendedName>
        <fullName evidence="3">DUF4276 family protein</fullName>
    </recommendedName>
</protein>
<dbReference type="AlphaFoldDB" id="A0A2L0F3Y8"/>
<gene>
    <name evidence="1" type="ORF">SOCE26_077770</name>
</gene>